<reference evidence="6 7" key="1">
    <citation type="submission" date="2020-08" db="EMBL/GenBank/DDBJ databases">
        <title>Genomic Encyclopedia of Type Strains, Phase IV (KMG-IV): sequencing the most valuable type-strain genomes for metagenomic binning, comparative biology and taxonomic classification.</title>
        <authorList>
            <person name="Goeker M."/>
        </authorList>
    </citation>
    <scope>NUCLEOTIDE SEQUENCE [LARGE SCALE GENOMIC DNA]</scope>
    <source>
        <strain evidence="6 7">YC6886</strain>
    </source>
</reference>
<dbReference type="InterPro" id="IPR011034">
    <property type="entry name" value="Formyl_transferase-like_C_sf"/>
</dbReference>
<dbReference type="GO" id="GO:0003905">
    <property type="term" value="F:alkylbase DNA N-glycosylase activity"/>
    <property type="evidence" value="ECO:0007669"/>
    <property type="project" value="InterPro"/>
</dbReference>
<dbReference type="SUPFAM" id="SSF50486">
    <property type="entry name" value="FMT C-terminal domain-like"/>
    <property type="match status" value="1"/>
</dbReference>
<accession>A0A840UXB0</accession>
<dbReference type="PANTHER" id="PTHR10429:SF0">
    <property type="entry name" value="DNA-3-METHYLADENINE GLYCOSYLASE"/>
    <property type="match status" value="1"/>
</dbReference>
<comment type="caution">
    <text evidence="6">The sequence shown here is derived from an EMBL/GenBank/DDBJ whole genome shotgun (WGS) entry which is preliminary data.</text>
</comment>
<dbReference type="CDD" id="cd00540">
    <property type="entry name" value="AAG"/>
    <property type="match status" value="1"/>
</dbReference>
<evidence type="ECO:0000256" key="2">
    <source>
        <dbReference type="ARBA" id="ARBA00022763"/>
    </source>
</evidence>
<dbReference type="InterPro" id="IPR003180">
    <property type="entry name" value="MPG"/>
</dbReference>
<evidence type="ECO:0000313" key="6">
    <source>
        <dbReference type="EMBL" id="MBB5350365.1"/>
    </source>
</evidence>
<dbReference type="AlphaFoldDB" id="A0A840UXB0"/>
<dbReference type="InterPro" id="IPR036995">
    <property type="entry name" value="MPG_sf"/>
</dbReference>
<sequence>MSALREKFFERSPVDCARDLIGAEFRWDGCSGKIVETEAYSDRGDPACHTFFRPSARTFVENHPPGAAYVYLNYGVHWLFNILTRDADGSGFVLLRALEPRTGLEMMRQRRGGRRDRELCSGPGRLCQALGIEGSAHGSCFLSEEKRGLAVSSENIRVVAGPRIGIRRAVDLPWRFGEAGSAYLSRAF</sequence>
<dbReference type="PANTHER" id="PTHR10429">
    <property type="entry name" value="DNA-3-METHYLADENINE GLYCOSYLASE"/>
    <property type="match status" value="1"/>
</dbReference>
<dbReference type="Pfam" id="PF02245">
    <property type="entry name" value="Pur_DNA_glyco"/>
    <property type="match status" value="1"/>
</dbReference>
<dbReference type="Gene3D" id="3.10.300.10">
    <property type="entry name" value="Methylpurine-DNA glycosylase (MPG)"/>
    <property type="match status" value="1"/>
</dbReference>
<keyword evidence="6" id="KW-0326">Glycosidase</keyword>
<dbReference type="EC" id="3.2.2.-" evidence="5"/>
<name>A0A840UXB0_9BACT</name>
<keyword evidence="3 5" id="KW-0378">Hydrolase</keyword>
<dbReference type="RefSeq" id="WP_184015603.1">
    <property type="nucleotide sequence ID" value="NZ_JACHFD010000002.1"/>
</dbReference>
<evidence type="ECO:0000256" key="3">
    <source>
        <dbReference type="ARBA" id="ARBA00022801"/>
    </source>
</evidence>
<keyword evidence="7" id="KW-1185">Reference proteome</keyword>
<keyword evidence="2 5" id="KW-0227">DNA damage</keyword>
<evidence type="ECO:0000313" key="7">
    <source>
        <dbReference type="Proteomes" id="UP000557717"/>
    </source>
</evidence>
<dbReference type="NCBIfam" id="NF002003">
    <property type="entry name" value="PRK00802.1-3"/>
    <property type="match status" value="1"/>
</dbReference>
<dbReference type="GO" id="GO:0003677">
    <property type="term" value="F:DNA binding"/>
    <property type="evidence" value="ECO:0007669"/>
    <property type="project" value="InterPro"/>
</dbReference>
<dbReference type="HAMAP" id="MF_00527">
    <property type="entry name" value="3MGH"/>
    <property type="match status" value="1"/>
</dbReference>
<organism evidence="6 7">
    <name type="scientific">Haloferula luteola</name>
    <dbReference type="NCBI Taxonomy" id="595692"/>
    <lineage>
        <taxon>Bacteria</taxon>
        <taxon>Pseudomonadati</taxon>
        <taxon>Verrucomicrobiota</taxon>
        <taxon>Verrucomicrobiia</taxon>
        <taxon>Verrucomicrobiales</taxon>
        <taxon>Verrucomicrobiaceae</taxon>
        <taxon>Haloferula</taxon>
    </lineage>
</organism>
<dbReference type="NCBIfam" id="TIGR00567">
    <property type="entry name" value="3mg"/>
    <property type="match status" value="1"/>
</dbReference>
<protein>
    <recommendedName>
        <fullName evidence="5">Putative 3-methyladenine DNA glycosylase</fullName>
        <ecNumber evidence="5">3.2.2.-</ecNumber>
    </recommendedName>
</protein>
<gene>
    <name evidence="6" type="ORF">HNR46_000589</name>
</gene>
<dbReference type="Proteomes" id="UP000557717">
    <property type="component" value="Unassembled WGS sequence"/>
</dbReference>
<comment type="similarity">
    <text evidence="1 5">Belongs to the DNA glycosylase MPG family.</text>
</comment>
<dbReference type="GO" id="GO:0006284">
    <property type="term" value="P:base-excision repair"/>
    <property type="evidence" value="ECO:0007669"/>
    <property type="project" value="InterPro"/>
</dbReference>
<evidence type="ECO:0000256" key="4">
    <source>
        <dbReference type="ARBA" id="ARBA00023204"/>
    </source>
</evidence>
<proteinExistence type="inferred from homology"/>
<keyword evidence="4 5" id="KW-0234">DNA repair</keyword>
<evidence type="ECO:0000256" key="1">
    <source>
        <dbReference type="ARBA" id="ARBA00009232"/>
    </source>
</evidence>
<dbReference type="EMBL" id="JACHFD010000002">
    <property type="protein sequence ID" value="MBB5350365.1"/>
    <property type="molecule type" value="Genomic_DNA"/>
</dbReference>
<evidence type="ECO:0000256" key="5">
    <source>
        <dbReference type="HAMAP-Rule" id="MF_00527"/>
    </source>
</evidence>